<dbReference type="RefSeq" id="WP_345572126.1">
    <property type="nucleotide sequence ID" value="NZ_BAAAZX010000090.1"/>
</dbReference>
<dbReference type="Proteomes" id="UP001500456">
    <property type="component" value="Unassembled WGS sequence"/>
</dbReference>
<dbReference type="PANTHER" id="PTHR13696">
    <property type="entry name" value="P-LOOP CONTAINING NUCLEOSIDE TRIPHOSPHATE HYDROLASE"/>
    <property type="match status" value="1"/>
</dbReference>
<protein>
    <submittedName>
        <fullName evidence="2">ParA family protein</fullName>
    </submittedName>
</protein>
<dbReference type="Pfam" id="PF01656">
    <property type="entry name" value="CbiA"/>
    <property type="match status" value="1"/>
</dbReference>
<dbReference type="InterPro" id="IPR002586">
    <property type="entry name" value="CobQ/CobB/MinD/ParA_Nub-bd_dom"/>
</dbReference>
<accession>A0ABP7U0V2</accession>
<dbReference type="PANTHER" id="PTHR13696:SF96">
    <property type="entry name" value="COBQ_COBB_MIND_PARA NUCLEOTIDE BINDING DOMAIN-CONTAINING PROTEIN"/>
    <property type="match status" value="1"/>
</dbReference>
<dbReference type="PIRSF" id="PIRSF009320">
    <property type="entry name" value="Nuc_binding_HP_1000"/>
    <property type="match status" value="1"/>
</dbReference>
<feature type="domain" description="CobQ/CobB/MinD/ParA nucleotide binding" evidence="1">
    <location>
        <begin position="10"/>
        <end position="87"/>
    </location>
</feature>
<dbReference type="SUPFAM" id="SSF52540">
    <property type="entry name" value="P-loop containing nucleoside triphosphate hydrolases"/>
    <property type="match status" value="1"/>
</dbReference>
<dbReference type="CDD" id="cd02042">
    <property type="entry name" value="ParAB_family"/>
    <property type="match status" value="1"/>
</dbReference>
<proteinExistence type="predicted"/>
<evidence type="ECO:0000313" key="2">
    <source>
        <dbReference type="EMBL" id="GAA4034256.1"/>
    </source>
</evidence>
<reference evidence="3" key="1">
    <citation type="journal article" date="2019" name="Int. J. Syst. Evol. Microbiol.">
        <title>The Global Catalogue of Microorganisms (GCM) 10K type strain sequencing project: providing services to taxonomists for standard genome sequencing and annotation.</title>
        <authorList>
            <consortium name="The Broad Institute Genomics Platform"/>
            <consortium name="The Broad Institute Genome Sequencing Center for Infectious Disease"/>
            <person name="Wu L."/>
            <person name="Ma J."/>
        </authorList>
    </citation>
    <scope>NUCLEOTIDE SEQUENCE [LARGE SCALE GENOMIC DNA]</scope>
    <source>
        <strain evidence="3">JCM 16924</strain>
    </source>
</reference>
<evidence type="ECO:0000259" key="1">
    <source>
        <dbReference type="Pfam" id="PF01656"/>
    </source>
</evidence>
<organism evidence="2 3">
    <name type="scientific">Streptomyces plumbiresistens</name>
    <dbReference type="NCBI Taxonomy" id="511811"/>
    <lineage>
        <taxon>Bacteria</taxon>
        <taxon>Bacillati</taxon>
        <taxon>Actinomycetota</taxon>
        <taxon>Actinomycetes</taxon>
        <taxon>Kitasatosporales</taxon>
        <taxon>Streptomycetaceae</taxon>
        <taxon>Streptomyces</taxon>
    </lineage>
</organism>
<keyword evidence="3" id="KW-1185">Reference proteome</keyword>
<name>A0ABP7U0V2_9ACTN</name>
<dbReference type="InterPro" id="IPR027417">
    <property type="entry name" value="P-loop_NTPase"/>
</dbReference>
<sequence>MSRILAVGCPKGGVGKTTSAVTLAAIAAKHLGLKTLVVDGDKNKSTVNWYSESEDQNMPFDVAEGAEEGQIASLSKLRRSTNYDLTIVDLAGARTGGFQEILQGSHGIPGADFLLMPTQHGTMDLDALPPVIQKELPAGLPYLVALTMVSTEQLPTARYIQAQLREDYGWSVAETIIRRYAVYGEARDRFRTVLDMPGKHSYARTAEAEYKALAVEVFGHLDIDTTALEQENQP</sequence>
<comment type="caution">
    <text evidence="2">The sequence shown here is derived from an EMBL/GenBank/DDBJ whole genome shotgun (WGS) entry which is preliminary data.</text>
</comment>
<dbReference type="InterPro" id="IPR050678">
    <property type="entry name" value="DNA_Partitioning_ATPase"/>
</dbReference>
<dbReference type="Gene3D" id="3.40.50.300">
    <property type="entry name" value="P-loop containing nucleotide triphosphate hydrolases"/>
    <property type="match status" value="1"/>
</dbReference>
<evidence type="ECO:0000313" key="3">
    <source>
        <dbReference type="Proteomes" id="UP001500456"/>
    </source>
</evidence>
<dbReference type="EMBL" id="BAAAZX010000090">
    <property type="protein sequence ID" value="GAA4034256.1"/>
    <property type="molecule type" value="Genomic_DNA"/>
</dbReference>
<gene>
    <name evidence="2" type="ORF">GCM10022232_94530</name>
</gene>